<feature type="transmembrane region" description="Helical" evidence="1">
    <location>
        <begin position="83"/>
        <end position="102"/>
    </location>
</feature>
<comment type="caution">
    <text evidence="2">The sequence shown here is derived from an EMBL/GenBank/DDBJ whole genome shotgun (WGS) entry which is preliminary data.</text>
</comment>
<dbReference type="Proteomes" id="UP000038009">
    <property type="component" value="Unassembled WGS sequence"/>
</dbReference>
<feature type="transmembrane region" description="Helical" evidence="1">
    <location>
        <begin position="20"/>
        <end position="39"/>
    </location>
</feature>
<keyword evidence="1" id="KW-0812">Transmembrane</keyword>
<keyword evidence="3" id="KW-1185">Reference proteome</keyword>
<evidence type="ECO:0000256" key="1">
    <source>
        <dbReference type="SAM" id="Phobius"/>
    </source>
</evidence>
<feature type="transmembrane region" description="Helical" evidence="1">
    <location>
        <begin position="161"/>
        <end position="181"/>
    </location>
</feature>
<dbReference type="OrthoDB" id="271079at2759"/>
<sequence length="388" mass="42240">MPDSPIAWPAPARNVCILRYGSLAILGGYAVATCYKMGLVSRILPSKWNSSLESTVEAIKERTHPMGDAKRFALVRSHLTRTYSLAASGMLAIAAGVATFWVVPSIPFAIPISTTLVATLLLVGVPKAYMQPTARLLCFYLSLYFTGYAFGPIGWVAQDTLVVFVLLSGCTMTGLCVPLYLTRGMVSYVLSAQLLSSALSIALITAPKRSSGTSAFKKLRDQEGVQILLNGDINVLFTMQILSNVGICALHTLPNIYRFVSWQGGEEELIASVDPLKEAFAICAGTMYAVYRTVSWSCRLLIRRVMSDNQQHPKGDAGQNTWLAMAHHSFDANRASGVVSGLVMGLWYVRAVSLLQKGDMETTLNQLRSVCTHISPMKFLLGSNAVRR</sequence>
<feature type="transmembrane region" description="Helical" evidence="1">
    <location>
        <begin position="188"/>
        <end position="206"/>
    </location>
</feature>
<dbReference type="VEuPathDB" id="TriTrypDB:Lsey_0015_0070"/>
<proteinExistence type="predicted"/>
<organism evidence="2 3">
    <name type="scientific">Leptomonas seymouri</name>
    <dbReference type="NCBI Taxonomy" id="5684"/>
    <lineage>
        <taxon>Eukaryota</taxon>
        <taxon>Discoba</taxon>
        <taxon>Euglenozoa</taxon>
        <taxon>Kinetoplastea</taxon>
        <taxon>Metakinetoplastina</taxon>
        <taxon>Trypanosomatida</taxon>
        <taxon>Trypanosomatidae</taxon>
        <taxon>Leishmaniinae</taxon>
        <taxon>Leptomonas</taxon>
    </lineage>
</organism>
<evidence type="ECO:0000313" key="2">
    <source>
        <dbReference type="EMBL" id="KPI89845.1"/>
    </source>
</evidence>
<dbReference type="EMBL" id="LJSK01000015">
    <property type="protein sequence ID" value="KPI89845.1"/>
    <property type="molecule type" value="Genomic_DNA"/>
</dbReference>
<evidence type="ECO:0000313" key="3">
    <source>
        <dbReference type="Proteomes" id="UP000038009"/>
    </source>
</evidence>
<keyword evidence="1" id="KW-1133">Transmembrane helix</keyword>
<keyword evidence="1" id="KW-0472">Membrane</keyword>
<name>A0A0N1I2S4_LEPSE</name>
<feature type="transmembrane region" description="Helical" evidence="1">
    <location>
        <begin position="108"/>
        <end position="125"/>
    </location>
</feature>
<reference evidence="2 3" key="1">
    <citation type="journal article" date="2015" name="PLoS Pathog.">
        <title>Leptomonas seymouri: Adaptations to the Dixenous Life Cycle Analyzed by Genome Sequencing, Transcriptome Profiling and Co-infection with Leishmania donovani.</title>
        <authorList>
            <person name="Kraeva N."/>
            <person name="Butenko A."/>
            <person name="Hlavacova J."/>
            <person name="Kostygov A."/>
            <person name="Myskova J."/>
            <person name="Grybchuk D."/>
            <person name="Lestinova T."/>
            <person name="Votypka J."/>
            <person name="Volf P."/>
            <person name="Opperdoes F."/>
            <person name="Flegontov P."/>
            <person name="Lukes J."/>
            <person name="Yurchenko V."/>
        </authorList>
    </citation>
    <scope>NUCLEOTIDE SEQUENCE [LARGE SCALE GENOMIC DNA]</scope>
    <source>
        <strain evidence="2 3">ATCC 30220</strain>
    </source>
</reference>
<dbReference type="AlphaFoldDB" id="A0A0N1I2S4"/>
<protein>
    <submittedName>
        <fullName evidence="2">Uncharacterized protein</fullName>
    </submittedName>
</protein>
<dbReference type="OMA" id="WACRLLI"/>
<feature type="transmembrane region" description="Helical" evidence="1">
    <location>
        <begin position="137"/>
        <end position="155"/>
    </location>
</feature>
<gene>
    <name evidence="2" type="ORF">ABL78_1014</name>
</gene>
<accession>A0A0N1I2S4</accession>